<dbReference type="AlphaFoldDB" id="A0AA38LYE7"/>
<dbReference type="Pfam" id="PF04858">
    <property type="entry name" value="TH1"/>
    <property type="match status" value="1"/>
</dbReference>
<dbReference type="EMBL" id="JALNTZ010003874">
    <property type="protein sequence ID" value="KAJ3615836.1"/>
    <property type="molecule type" value="Genomic_DNA"/>
</dbReference>
<accession>A0AA38LYE7</accession>
<evidence type="ECO:0000313" key="8">
    <source>
        <dbReference type="Proteomes" id="UP001168821"/>
    </source>
</evidence>
<evidence type="ECO:0000256" key="4">
    <source>
        <dbReference type="ARBA" id="ARBA00023015"/>
    </source>
</evidence>
<name>A0AA38LYE7_9CUCU</name>
<evidence type="ECO:0008006" key="9">
    <source>
        <dbReference type="Google" id="ProtNLM"/>
    </source>
</evidence>
<comment type="similarity">
    <text evidence="2">Belongs to the NELF-D family.</text>
</comment>
<keyword evidence="3" id="KW-0678">Repressor</keyword>
<proteinExistence type="inferred from homology"/>
<keyword evidence="4" id="KW-0805">Transcription regulation</keyword>
<reference evidence="7" key="1">
    <citation type="journal article" date="2023" name="G3 (Bethesda)">
        <title>Whole genome assemblies of Zophobas morio and Tenebrio molitor.</title>
        <authorList>
            <person name="Kaur S."/>
            <person name="Stinson S.A."/>
            <person name="diCenzo G.C."/>
        </authorList>
    </citation>
    <scope>NUCLEOTIDE SEQUENCE</scope>
    <source>
        <strain evidence="7">QUZm001</strain>
    </source>
</reference>
<evidence type="ECO:0000256" key="1">
    <source>
        <dbReference type="ARBA" id="ARBA00004123"/>
    </source>
</evidence>
<keyword evidence="5" id="KW-0804">Transcription</keyword>
<evidence type="ECO:0000256" key="6">
    <source>
        <dbReference type="ARBA" id="ARBA00023242"/>
    </source>
</evidence>
<protein>
    <recommendedName>
        <fullName evidence="9">Negative elongation factor D</fullName>
    </recommendedName>
</protein>
<dbReference type="GO" id="GO:0034244">
    <property type="term" value="P:negative regulation of transcription elongation by RNA polymerase II"/>
    <property type="evidence" value="ECO:0007669"/>
    <property type="project" value="TreeGrafter"/>
</dbReference>
<dbReference type="GO" id="GO:0003723">
    <property type="term" value="F:RNA binding"/>
    <property type="evidence" value="ECO:0007669"/>
    <property type="project" value="TreeGrafter"/>
</dbReference>
<comment type="caution">
    <text evidence="7">The sequence shown here is derived from an EMBL/GenBank/DDBJ whole genome shotgun (WGS) entry which is preliminary data.</text>
</comment>
<dbReference type="PANTHER" id="PTHR12144">
    <property type="entry name" value="NEGATIVE ELONGATION FACTOR D"/>
    <property type="match status" value="1"/>
</dbReference>
<dbReference type="Proteomes" id="UP001168821">
    <property type="component" value="Unassembled WGS sequence"/>
</dbReference>
<organism evidence="7 8">
    <name type="scientific">Zophobas morio</name>
    <dbReference type="NCBI Taxonomy" id="2755281"/>
    <lineage>
        <taxon>Eukaryota</taxon>
        <taxon>Metazoa</taxon>
        <taxon>Ecdysozoa</taxon>
        <taxon>Arthropoda</taxon>
        <taxon>Hexapoda</taxon>
        <taxon>Insecta</taxon>
        <taxon>Pterygota</taxon>
        <taxon>Neoptera</taxon>
        <taxon>Endopterygota</taxon>
        <taxon>Coleoptera</taxon>
        <taxon>Polyphaga</taxon>
        <taxon>Cucujiformia</taxon>
        <taxon>Tenebrionidae</taxon>
        <taxon>Zophobas</taxon>
    </lineage>
</organism>
<dbReference type="PANTHER" id="PTHR12144:SF0">
    <property type="entry name" value="NEGATIVE ELONGATION FACTOR C_D"/>
    <property type="match status" value="1"/>
</dbReference>
<evidence type="ECO:0000256" key="3">
    <source>
        <dbReference type="ARBA" id="ARBA00022491"/>
    </source>
</evidence>
<evidence type="ECO:0000313" key="7">
    <source>
        <dbReference type="EMBL" id="KAJ3615836.1"/>
    </source>
</evidence>
<sequence length="568" mass="65024">MSDTSQSTSFAETRDILSSTDYLLEPEIFKTLPKYVRLGGFPEEAIRLLSQNYRGYPQMCNLVVSWLKLCGKSEDDIKNIQEVYLRDLALNQFDPEIADNAFIHREATPDWLEQMTKLSRWRSLLCELSEKYPNCMLLNFAIRKISDAGYQSEIATITSASAYIDVFNRVLLDKLRYILTEQNDEKFESAIKDFAKLVCSTNYTYLYTQALFYSLRLEKKGYLLEYISHTVKGAAKQLSRNVDRLHLILTGTARYPAVALALVSILSSGRLAPSDVDHLYSQYSSDDPPPISLVRLPELFELFIKLLFNHNKPLSNSSHKSKYIYVLALMGSVCQNNDRVDLERTTKALETVIAVCMKNDVRYQSNYEISVLVGEMWCPVVCAGLIHWIGLNLEEPGYFQMEYAMSGTVPIHLALLDQIASRHSPLHGKIFRLLVAAMAIETRLEVLLAMNLKRIVIDRMLHLVVLGYVSRVLGHWQALARAQSVEPSLLRYFVCEFIRMIAPPFHARVVAAIVDISKHYEMALENEESVVLLREFFSKCSEKDLSPSEYQQLTDQRRRVQTNVKMVC</sequence>
<keyword evidence="6" id="KW-0539">Nucleus</keyword>
<dbReference type="GO" id="GO:0032021">
    <property type="term" value="C:NELF complex"/>
    <property type="evidence" value="ECO:0007669"/>
    <property type="project" value="TreeGrafter"/>
</dbReference>
<evidence type="ECO:0000256" key="5">
    <source>
        <dbReference type="ARBA" id="ARBA00023163"/>
    </source>
</evidence>
<gene>
    <name evidence="7" type="ORF">Zmor_012260</name>
</gene>
<comment type="subcellular location">
    <subcellularLocation>
        <location evidence="1">Nucleus</location>
    </subcellularLocation>
</comment>
<keyword evidence="8" id="KW-1185">Reference proteome</keyword>
<evidence type="ECO:0000256" key="2">
    <source>
        <dbReference type="ARBA" id="ARBA00005726"/>
    </source>
</evidence>
<dbReference type="InterPro" id="IPR006942">
    <property type="entry name" value="TH1"/>
</dbReference>